<comment type="similarity">
    <text evidence="2">Belongs to the AmiS/UreI family.</text>
</comment>
<feature type="transmembrane region" description="Helical" evidence="8">
    <location>
        <begin position="141"/>
        <end position="162"/>
    </location>
</feature>
<dbReference type="RefSeq" id="WP_074927878.1">
    <property type="nucleotide sequence ID" value="NZ_FPBL01000004.1"/>
</dbReference>
<protein>
    <submittedName>
        <fullName evidence="9">AmiS/UreI family transporter</fullName>
    </submittedName>
</protein>
<dbReference type="EMBL" id="FPBL01000004">
    <property type="protein sequence ID" value="SFU55089.1"/>
    <property type="molecule type" value="Genomic_DNA"/>
</dbReference>
<feature type="transmembrane region" description="Helical" evidence="8">
    <location>
        <begin position="6"/>
        <end position="23"/>
    </location>
</feature>
<sequence>MTGHFLGVPLLFIGFILIVNAIWLQGKVDTKDVGIFNLLVGILAAIGALYFGLVQNNFPLSASGLLFAMTYLWVGINALRGAEDQRALGYYCLLVAFTTVLYAIKAFIDGDLGWAFEWVTYGILWYLFYQKMTKDNTKLMGMTIVMTYFVGIEVAITGWIYLYGYWPFGNWWPLQIAAS</sequence>
<keyword evidence="4" id="KW-1003">Cell membrane</keyword>
<evidence type="ECO:0000256" key="1">
    <source>
        <dbReference type="ARBA" id="ARBA00004651"/>
    </source>
</evidence>
<feature type="transmembrane region" description="Helical" evidence="8">
    <location>
        <begin position="35"/>
        <end position="52"/>
    </location>
</feature>
<organism evidence="9 10">
    <name type="scientific">Nitrosomonas eutropha</name>
    <dbReference type="NCBI Taxonomy" id="916"/>
    <lineage>
        <taxon>Bacteria</taxon>
        <taxon>Pseudomonadati</taxon>
        <taxon>Pseudomonadota</taxon>
        <taxon>Betaproteobacteria</taxon>
        <taxon>Nitrosomonadales</taxon>
        <taxon>Nitrosomonadaceae</taxon>
        <taxon>Nitrosomonas</taxon>
    </lineage>
</organism>
<reference evidence="9 10" key="1">
    <citation type="submission" date="2016-10" db="EMBL/GenBank/DDBJ databases">
        <authorList>
            <person name="de Groot N.N."/>
        </authorList>
    </citation>
    <scope>NUCLEOTIDE SEQUENCE [LARGE SCALE GENOMIC DNA]</scope>
    <source>
        <strain evidence="9 10">Nm24</strain>
    </source>
</reference>
<accession>A0A1I7H313</accession>
<comment type="subcellular location">
    <subcellularLocation>
        <location evidence="1">Cell membrane</location>
        <topology evidence="1">Multi-pass membrane protein</topology>
    </subcellularLocation>
</comment>
<evidence type="ECO:0000313" key="9">
    <source>
        <dbReference type="EMBL" id="SFU55089.1"/>
    </source>
</evidence>
<evidence type="ECO:0000256" key="5">
    <source>
        <dbReference type="ARBA" id="ARBA00022692"/>
    </source>
</evidence>
<evidence type="ECO:0000256" key="6">
    <source>
        <dbReference type="ARBA" id="ARBA00022989"/>
    </source>
</evidence>
<feature type="transmembrane region" description="Helical" evidence="8">
    <location>
        <begin position="88"/>
        <end position="108"/>
    </location>
</feature>
<dbReference type="Proteomes" id="UP000183926">
    <property type="component" value="Unassembled WGS sequence"/>
</dbReference>
<feature type="transmembrane region" description="Helical" evidence="8">
    <location>
        <begin position="114"/>
        <end position="129"/>
    </location>
</feature>
<dbReference type="Gene3D" id="1.25.40.600">
    <property type="match status" value="1"/>
</dbReference>
<dbReference type="GO" id="GO:0005886">
    <property type="term" value="C:plasma membrane"/>
    <property type="evidence" value="ECO:0007669"/>
    <property type="project" value="UniProtKB-SubCell"/>
</dbReference>
<evidence type="ECO:0000256" key="3">
    <source>
        <dbReference type="ARBA" id="ARBA00022448"/>
    </source>
</evidence>
<keyword evidence="7 8" id="KW-0472">Membrane</keyword>
<name>A0A1I7H313_9PROT</name>
<feature type="transmembrane region" description="Helical" evidence="8">
    <location>
        <begin position="58"/>
        <end position="76"/>
    </location>
</feature>
<evidence type="ECO:0000256" key="4">
    <source>
        <dbReference type="ARBA" id="ARBA00022475"/>
    </source>
</evidence>
<evidence type="ECO:0000256" key="8">
    <source>
        <dbReference type="SAM" id="Phobius"/>
    </source>
</evidence>
<keyword evidence="6 8" id="KW-1133">Transmembrane helix</keyword>
<keyword evidence="5 8" id="KW-0812">Transmembrane</keyword>
<dbReference type="AlphaFoldDB" id="A0A1I7H313"/>
<evidence type="ECO:0000313" key="10">
    <source>
        <dbReference type="Proteomes" id="UP000183926"/>
    </source>
</evidence>
<dbReference type="InterPro" id="IPR003211">
    <property type="entry name" value="AmiSUreI_transpt"/>
</dbReference>
<dbReference type="InterPro" id="IPR038523">
    <property type="entry name" value="AmiSUreI_transpt_sf"/>
</dbReference>
<dbReference type="Pfam" id="PF02293">
    <property type="entry name" value="AmiS_UreI"/>
    <property type="match status" value="1"/>
</dbReference>
<gene>
    <name evidence="9" type="ORF">SAMN05216339_10421</name>
</gene>
<dbReference type="OrthoDB" id="6636366at2"/>
<proteinExistence type="inferred from homology"/>
<evidence type="ECO:0000256" key="2">
    <source>
        <dbReference type="ARBA" id="ARBA00010068"/>
    </source>
</evidence>
<keyword evidence="3" id="KW-0813">Transport</keyword>
<evidence type="ECO:0000256" key="7">
    <source>
        <dbReference type="ARBA" id="ARBA00023136"/>
    </source>
</evidence>